<evidence type="ECO:0000313" key="2">
    <source>
        <dbReference type="Proteomes" id="UP000052023"/>
    </source>
</evidence>
<accession>A0A0R3MDB9</accession>
<dbReference type="OrthoDB" id="8243381at2"/>
<keyword evidence="2" id="KW-1185">Reference proteome</keyword>
<sequence length="182" mass="20253">MKKALATTRAVLKDQCEEETEDLGLPVRGAIQAMRATHEARAAQRNVEADEAERLKRLERLNTITPLSNALIGDAHSNWIETPHSSLIGMTPREAAAQSAGLLENATRLLHNLAAELAKKAKWVDELEREASKLFSRPDKLCLCMTVSDPDLPGLASPSVYIKDEQTMQQCLVLLRRRFGKR</sequence>
<organism evidence="1 2">
    <name type="scientific">Bradyrhizobium retamae</name>
    <dbReference type="NCBI Taxonomy" id="1300035"/>
    <lineage>
        <taxon>Bacteria</taxon>
        <taxon>Pseudomonadati</taxon>
        <taxon>Pseudomonadota</taxon>
        <taxon>Alphaproteobacteria</taxon>
        <taxon>Hyphomicrobiales</taxon>
        <taxon>Nitrobacteraceae</taxon>
        <taxon>Bradyrhizobium</taxon>
    </lineage>
</organism>
<name>A0A0R3MDB9_9BRAD</name>
<evidence type="ECO:0000313" key="1">
    <source>
        <dbReference type="EMBL" id="KRR17454.1"/>
    </source>
</evidence>
<gene>
    <name evidence="1" type="ORF">CQ13_36355</name>
</gene>
<comment type="caution">
    <text evidence="1">The sequence shown here is derived from an EMBL/GenBank/DDBJ whole genome shotgun (WGS) entry which is preliminary data.</text>
</comment>
<dbReference type="AlphaFoldDB" id="A0A0R3MDB9"/>
<dbReference type="Proteomes" id="UP000052023">
    <property type="component" value="Unassembled WGS sequence"/>
</dbReference>
<proteinExistence type="predicted"/>
<dbReference type="EMBL" id="LLYA01000212">
    <property type="protein sequence ID" value="KRR17454.1"/>
    <property type="molecule type" value="Genomic_DNA"/>
</dbReference>
<reference evidence="1 2" key="1">
    <citation type="submission" date="2014-03" db="EMBL/GenBank/DDBJ databases">
        <title>Bradyrhizobium valentinum sp. nov., isolated from effective nodules of Lupinus mariae-josephae, a lupine endemic of basic-lime soils in Eastern Spain.</title>
        <authorList>
            <person name="Duran D."/>
            <person name="Rey L."/>
            <person name="Navarro A."/>
            <person name="Busquets A."/>
            <person name="Imperial J."/>
            <person name="Ruiz-Argueso T."/>
        </authorList>
    </citation>
    <scope>NUCLEOTIDE SEQUENCE [LARGE SCALE GENOMIC DNA]</scope>
    <source>
        <strain evidence="1 2">Ro19</strain>
    </source>
</reference>
<protein>
    <submittedName>
        <fullName evidence="1">Uncharacterized protein</fullName>
    </submittedName>
</protein>